<keyword evidence="3" id="KW-0812">Transmembrane</keyword>
<proteinExistence type="predicted"/>
<feature type="region of interest" description="Disordered" evidence="6">
    <location>
        <begin position="234"/>
        <end position="267"/>
    </location>
</feature>
<dbReference type="PANTHER" id="PTHR35007">
    <property type="entry name" value="INTEGRAL MEMBRANE PROTEIN-RELATED"/>
    <property type="match status" value="1"/>
</dbReference>
<dbReference type="Pfam" id="PF00482">
    <property type="entry name" value="T2SSF"/>
    <property type="match status" value="1"/>
</dbReference>
<sequence>MIDATGLAALFSSAAVWTLLTPSRTAQRLDRLFAPTRPPATTKFTTLIEDFKERRSRPHRWRTAVIELCDGMAAELAAGRTPHEAFRNSATVLDPYISTTLLKTPRSPPEAEIPSYLDALAGTPGAEGLRLLAACWRIGSERGGTLATVLDGLAAALRDEEAQRQDVAVQLAGPRATARLLAALPLVGVAMAAALGAHPVAFLCGSLPGLACLIAGVGLNATGLWWTRHLARSAEAPTHPQRRRSTCSQSCPQPWATDHNPNPLTAP</sequence>
<protein>
    <submittedName>
        <fullName evidence="8">Type II secretion system F family protein</fullName>
    </submittedName>
</protein>
<evidence type="ECO:0000256" key="2">
    <source>
        <dbReference type="ARBA" id="ARBA00022475"/>
    </source>
</evidence>
<evidence type="ECO:0000256" key="1">
    <source>
        <dbReference type="ARBA" id="ARBA00004651"/>
    </source>
</evidence>
<evidence type="ECO:0000259" key="7">
    <source>
        <dbReference type="Pfam" id="PF00482"/>
    </source>
</evidence>
<dbReference type="EMBL" id="CP059572">
    <property type="protein sequence ID" value="QXJ23157.1"/>
    <property type="molecule type" value="Genomic_DNA"/>
</dbReference>
<name>A0ABX8R0D1_9ACTN</name>
<evidence type="ECO:0000313" key="9">
    <source>
        <dbReference type="Proteomes" id="UP001049518"/>
    </source>
</evidence>
<accession>A0ABX8R0D1</accession>
<dbReference type="RefSeq" id="WP_231328836.1">
    <property type="nucleotide sequence ID" value="NZ_CP059572.1"/>
</dbReference>
<comment type="subcellular location">
    <subcellularLocation>
        <location evidence="1">Cell membrane</location>
        <topology evidence="1">Multi-pass membrane protein</topology>
    </subcellularLocation>
</comment>
<evidence type="ECO:0000256" key="4">
    <source>
        <dbReference type="ARBA" id="ARBA00022989"/>
    </source>
</evidence>
<feature type="domain" description="Type II secretion system protein GspF" evidence="7">
    <location>
        <begin position="69"/>
        <end position="191"/>
    </location>
</feature>
<dbReference type="InterPro" id="IPR018076">
    <property type="entry name" value="T2SS_GspF_dom"/>
</dbReference>
<gene>
    <name evidence="8" type="ORF">AGRA3207_004278</name>
</gene>
<evidence type="ECO:0000313" key="8">
    <source>
        <dbReference type="EMBL" id="QXJ23157.1"/>
    </source>
</evidence>
<evidence type="ECO:0000256" key="5">
    <source>
        <dbReference type="ARBA" id="ARBA00023136"/>
    </source>
</evidence>
<reference evidence="8" key="1">
    <citation type="submission" date="2020-07" db="EMBL/GenBank/DDBJ databases">
        <authorList>
            <person name="Tarantini F.S."/>
            <person name="Hong K.W."/>
            <person name="Chan K.G."/>
        </authorList>
    </citation>
    <scope>NUCLEOTIDE SEQUENCE</scope>
    <source>
        <strain evidence="8">32-07</strain>
    </source>
</reference>
<dbReference type="Proteomes" id="UP001049518">
    <property type="component" value="Chromosome"/>
</dbReference>
<keyword evidence="2" id="KW-1003">Cell membrane</keyword>
<evidence type="ECO:0000256" key="6">
    <source>
        <dbReference type="SAM" id="MobiDB-lite"/>
    </source>
</evidence>
<evidence type="ECO:0000256" key="3">
    <source>
        <dbReference type="ARBA" id="ARBA00022692"/>
    </source>
</evidence>
<keyword evidence="5" id="KW-0472">Membrane</keyword>
<keyword evidence="4" id="KW-1133">Transmembrane helix</keyword>
<organism evidence="8 9">
    <name type="scientific">Actinomadura graeca</name>
    <dbReference type="NCBI Taxonomy" id="2750812"/>
    <lineage>
        <taxon>Bacteria</taxon>
        <taxon>Bacillati</taxon>
        <taxon>Actinomycetota</taxon>
        <taxon>Actinomycetes</taxon>
        <taxon>Streptosporangiales</taxon>
        <taxon>Thermomonosporaceae</taxon>
        <taxon>Actinomadura</taxon>
    </lineage>
</organism>
<dbReference type="PANTHER" id="PTHR35007:SF4">
    <property type="entry name" value="CONSERVED TRANSMEMBRANE PROTEIN-RELATED"/>
    <property type="match status" value="1"/>
</dbReference>
<keyword evidence="9" id="KW-1185">Reference proteome</keyword>